<reference evidence="1 4" key="2">
    <citation type="submission" date="2019-10" db="EMBL/GenBank/DDBJ databases">
        <title>Characterization of the phylogenetic diversity of two novel species belonging to the genus Bifidobacterium: Bifidobacterium cebidarum sp. nov. and Bifidobacterium leontopitheci sp. nov.</title>
        <authorList>
            <person name="Lugli G.A."/>
            <person name="Duranti S."/>
            <person name="Milani C."/>
            <person name="Turroni F."/>
            <person name="Ventura M."/>
        </authorList>
    </citation>
    <scope>NUCLEOTIDE SEQUENCE [LARGE SCALE GENOMIC DNA]</scope>
    <source>
        <strain evidence="1 4">DSM 100688</strain>
    </source>
</reference>
<dbReference type="Proteomes" id="UP000482084">
    <property type="component" value="Unassembled WGS sequence"/>
</dbReference>
<dbReference type="Proteomes" id="UP000469943">
    <property type="component" value="Unassembled WGS sequence"/>
</dbReference>
<gene>
    <name evidence="1" type="ORF">DSM100688_0381</name>
    <name evidence="2" type="ORF">GFD24_01930</name>
</gene>
<accession>A0A6L4X2S0</accession>
<dbReference type="RefSeq" id="WP_152357469.1">
    <property type="nucleotide sequence ID" value="NZ_WBSM01000001.1"/>
</dbReference>
<comment type="caution">
    <text evidence="1">The sequence shown here is derived from an EMBL/GenBank/DDBJ whole genome shotgun (WGS) entry which is preliminary data.</text>
</comment>
<protein>
    <submittedName>
        <fullName evidence="1">Uncharacterized protein</fullName>
    </submittedName>
</protein>
<dbReference type="OrthoDB" id="9975044at2"/>
<keyword evidence="4" id="KW-1185">Reference proteome</keyword>
<proteinExistence type="predicted"/>
<organism evidence="1 4">
    <name type="scientific">Bifidobacterium ramosum</name>
    <dbReference type="NCBI Taxonomy" id="1798158"/>
    <lineage>
        <taxon>Bacteria</taxon>
        <taxon>Bacillati</taxon>
        <taxon>Actinomycetota</taxon>
        <taxon>Actinomycetes</taxon>
        <taxon>Bifidobacteriales</taxon>
        <taxon>Bifidobacteriaceae</taxon>
        <taxon>Bifidobacterium</taxon>
    </lineage>
</organism>
<dbReference type="EMBL" id="WHZX01000001">
    <property type="protein sequence ID" value="NEG71006.1"/>
    <property type="molecule type" value="Genomic_DNA"/>
</dbReference>
<dbReference type="EMBL" id="WBSM01000001">
    <property type="protein sequence ID" value="KAB8289301.1"/>
    <property type="molecule type" value="Genomic_DNA"/>
</dbReference>
<reference evidence="2 3" key="1">
    <citation type="submission" date="2019-10" db="EMBL/GenBank/DDBJ databases">
        <title>Bifidobacterium from non-human primates.</title>
        <authorList>
            <person name="Modesto M."/>
        </authorList>
    </citation>
    <scope>NUCLEOTIDE SEQUENCE [LARGE SCALE GENOMIC DNA]</scope>
    <source>
        <strain evidence="2 3">TREM</strain>
    </source>
</reference>
<evidence type="ECO:0000313" key="3">
    <source>
        <dbReference type="Proteomes" id="UP000469943"/>
    </source>
</evidence>
<evidence type="ECO:0000313" key="2">
    <source>
        <dbReference type="EMBL" id="NEG71006.1"/>
    </source>
</evidence>
<sequence length="106" mass="11522">MTDTTNTTDDTDAGVAGALDLRPPAGGILHQMLRLGLQFDHSDDGTAQTWCDYGKQLRCDFTSTDADTVTFTDMTTRLGRDIPAKDLPQITEIITWRSGQTTEGAV</sequence>
<evidence type="ECO:0000313" key="4">
    <source>
        <dbReference type="Proteomes" id="UP000482084"/>
    </source>
</evidence>
<evidence type="ECO:0000313" key="1">
    <source>
        <dbReference type="EMBL" id="KAB8289301.1"/>
    </source>
</evidence>
<dbReference type="AlphaFoldDB" id="A0A6L4X2S0"/>
<name>A0A6L4X2S0_9BIFI</name>